<keyword evidence="3" id="KW-1003">Cell membrane</keyword>
<comment type="similarity">
    <text evidence="2">Belongs to the UPF0718 family.</text>
</comment>
<protein>
    <recommendedName>
        <fullName evidence="10">Permease</fullName>
    </recommendedName>
</protein>
<comment type="subcellular location">
    <subcellularLocation>
        <location evidence="1">Cell membrane</location>
        <topology evidence="1">Multi-pass membrane protein</topology>
    </subcellularLocation>
</comment>
<dbReference type="Pfam" id="PF03773">
    <property type="entry name" value="ArsP_1"/>
    <property type="match status" value="1"/>
</dbReference>
<evidence type="ECO:0008006" key="10">
    <source>
        <dbReference type="Google" id="ProtNLM"/>
    </source>
</evidence>
<gene>
    <name evidence="8" type="ORF">HLVA_09220</name>
</gene>
<organism evidence="8 9">
    <name type="scientific">Haliovirga abyssi</name>
    <dbReference type="NCBI Taxonomy" id="2996794"/>
    <lineage>
        <taxon>Bacteria</taxon>
        <taxon>Fusobacteriati</taxon>
        <taxon>Fusobacteriota</taxon>
        <taxon>Fusobacteriia</taxon>
        <taxon>Fusobacteriales</taxon>
        <taxon>Haliovirgaceae</taxon>
        <taxon>Haliovirga</taxon>
    </lineage>
</organism>
<evidence type="ECO:0000256" key="4">
    <source>
        <dbReference type="ARBA" id="ARBA00022692"/>
    </source>
</evidence>
<evidence type="ECO:0000313" key="8">
    <source>
        <dbReference type="EMBL" id="BDU50353.1"/>
    </source>
</evidence>
<feature type="transmembrane region" description="Helical" evidence="7">
    <location>
        <begin position="101"/>
        <end position="122"/>
    </location>
</feature>
<accession>A0AAU9DPJ4</accession>
<dbReference type="GO" id="GO:0005886">
    <property type="term" value="C:plasma membrane"/>
    <property type="evidence" value="ECO:0007669"/>
    <property type="project" value="UniProtKB-SubCell"/>
</dbReference>
<keyword evidence="6 7" id="KW-0472">Membrane</keyword>
<evidence type="ECO:0000256" key="6">
    <source>
        <dbReference type="ARBA" id="ARBA00023136"/>
    </source>
</evidence>
<evidence type="ECO:0000256" key="7">
    <source>
        <dbReference type="SAM" id="Phobius"/>
    </source>
</evidence>
<evidence type="ECO:0000256" key="2">
    <source>
        <dbReference type="ARBA" id="ARBA00006386"/>
    </source>
</evidence>
<name>A0AAU9DPJ4_9FUSO</name>
<reference evidence="8 9" key="1">
    <citation type="submission" date="2022-11" db="EMBL/GenBank/DDBJ databases">
        <title>Haliovirga abyssi gen. nov., sp. nov., a mesophilic fermentative bacterium isolated from the Iheya North hydrothermal field and the proposal of Haliovirgaceae fam. nov.</title>
        <authorList>
            <person name="Miyazaki U."/>
            <person name="Tame A."/>
            <person name="Miyazaki J."/>
            <person name="Takai K."/>
            <person name="Sawayama S."/>
            <person name="Kitajima M."/>
            <person name="Okamoto A."/>
            <person name="Nakagawa S."/>
        </authorList>
    </citation>
    <scope>NUCLEOTIDE SEQUENCE [LARGE SCALE GENOMIC DNA]</scope>
    <source>
        <strain evidence="8 9">IC12</strain>
    </source>
</reference>
<feature type="transmembrane region" description="Helical" evidence="7">
    <location>
        <begin position="134"/>
        <end position="155"/>
    </location>
</feature>
<proteinExistence type="inferred from homology"/>
<keyword evidence="5 7" id="KW-1133">Transmembrane helix</keyword>
<keyword evidence="9" id="KW-1185">Reference proteome</keyword>
<sequence length="160" mass="17357">MIFLYILTLVAVLISFLINAKKTKKAVIMGVKKLWKITPAFIAIIIVVSIVLYLVPKEMIVHYLGGSNTYFGMILALIIGTITVLPGPIVYPLCGILLEQGVSYGVIAAFSVSLMLVGVLSFPVESAYFGKKFAVLRNLTSLFIAVVVALVFAFLNGRLS</sequence>
<dbReference type="InterPro" id="IPR005524">
    <property type="entry name" value="DUF318"/>
</dbReference>
<evidence type="ECO:0000313" key="9">
    <source>
        <dbReference type="Proteomes" id="UP001321582"/>
    </source>
</evidence>
<feature type="transmembrane region" description="Helical" evidence="7">
    <location>
        <begin position="67"/>
        <end position="89"/>
    </location>
</feature>
<dbReference type="EMBL" id="AP027059">
    <property type="protein sequence ID" value="BDU50353.1"/>
    <property type="molecule type" value="Genomic_DNA"/>
</dbReference>
<feature type="transmembrane region" description="Helical" evidence="7">
    <location>
        <begin position="36"/>
        <end position="55"/>
    </location>
</feature>
<dbReference type="AlphaFoldDB" id="A0AAU9DPJ4"/>
<dbReference type="KEGG" id="haby:HLVA_09220"/>
<evidence type="ECO:0000256" key="3">
    <source>
        <dbReference type="ARBA" id="ARBA00022475"/>
    </source>
</evidence>
<dbReference type="RefSeq" id="WP_307905285.1">
    <property type="nucleotide sequence ID" value="NZ_AP027059.1"/>
</dbReference>
<evidence type="ECO:0000256" key="1">
    <source>
        <dbReference type="ARBA" id="ARBA00004651"/>
    </source>
</evidence>
<evidence type="ECO:0000256" key="5">
    <source>
        <dbReference type="ARBA" id="ARBA00022989"/>
    </source>
</evidence>
<keyword evidence="4 7" id="KW-0812">Transmembrane</keyword>
<dbReference type="Proteomes" id="UP001321582">
    <property type="component" value="Chromosome"/>
</dbReference>